<dbReference type="PANTHER" id="PTHR46673">
    <property type="entry name" value="4F2 CELL-SURFACE ANTIGEN HEAVY CHAIN"/>
    <property type="match status" value="1"/>
</dbReference>
<keyword evidence="4" id="KW-1185">Reference proteome</keyword>
<sequence length="502" mass="55060">MTLNTGPGYGSLSAPYFSNSVSGAEHSTEAAPLLIPEQEEGERAGWRPLTREQLEEAAGGPGWRKFRFYLVLLFWFTWMALLGTAVAILIMAPKPVAQPLKWWQKSLFYQLQPQLQMEAALEGSGKTSALHEKLSYLRSLGVGALILEGLFGTEVNITAIVKGSTTFPMIQYLIQEGNKADLKVVIDFCDVDLVEAQTEGKGTDNSNPLAKVKDALWFWLAQGVAGFTICDTDDAYSEKTLEEWRVILKEFNAGVESIILVKQRRDTLIPLKSSNVNTSLVDVVIKSILPVLPHILSGQEVSSAIETHLYRAESSGIWNSWMVGGRASDELKNLLLVLLMTLPGSPAVEDDSDVDQTKNIALSLAVVRKNSDADSDSLEKQKSRRVAQALFSSLSQSRAREEALLYGSFSFLPFPSSNSTFSPRPSALAFLRSWGCVHFLILLNIGVEPHTLDPVWFPSLPEAGVFVASTGMDRLGATSLNNLVLQPYEAIVIKLFEAGAYS</sequence>
<gene>
    <name evidence="3" type="ORF">KC01_LOCUS2798</name>
</gene>
<dbReference type="GO" id="GO:0015173">
    <property type="term" value="F:aromatic amino acid transmembrane transporter activity"/>
    <property type="evidence" value="ECO:0007669"/>
    <property type="project" value="TreeGrafter"/>
</dbReference>
<reference evidence="3 4" key="1">
    <citation type="submission" date="2024-04" db="EMBL/GenBank/DDBJ databases">
        <authorList>
            <person name="Waldvogel A.-M."/>
            <person name="Schoenle A."/>
        </authorList>
    </citation>
    <scope>NUCLEOTIDE SEQUENCE [LARGE SCALE GENOMIC DNA]</scope>
</reference>
<dbReference type="Pfam" id="PF16028">
    <property type="entry name" value="SLC3A2_N"/>
    <property type="match status" value="1"/>
</dbReference>
<dbReference type="AlphaFoldDB" id="A0AAV2J2P0"/>
<dbReference type="GO" id="GO:1904273">
    <property type="term" value="P:L-alanine import across plasma membrane"/>
    <property type="evidence" value="ECO:0007669"/>
    <property type="project" value="TreeGrafter"/>
</dbReference>
<dbReference type="InterPro" id="IPR017853">
    <property type="entry name" value="GH"/>
</dbReference>
<evidence type="ECO:0000256" key="1">
    <source>
        <dbReference type="SAM" id="Phobius"/>
    </source>
</evidence>
<accession>A0AAV2J2P0</accession>
<keyword evidence="1" id="KW-0472">Membrane</keyword>
<dbReference type="Gene3D" id="2.60.40.1180">
    <property type="entry name" value="Golgi alpha-mannosidase II"/>
    <property type="match status" value="1"/>
</dbReference>
<dbReference type="PANTHER" id="PTHR46673:SF2">
    <property type="entry name" value="4F2 CELL-SURFACE ANTIGEN HEAVY CHAIN-LIKE"/>
    <property type="match status" value="1"/>
</dbReference>
<keyword evidence="1" id="KW-1133">Transmembrane helix</keyword>
<dbReference type="EMBL" id="OZ035832">
    <property type="protein sequence ID" value="CAL1570518.1"/>
    <property type="molecule type" value="Genomic_DNA"/>
</dbReference>
<evidence type="ECO:0000259" key="2">
    <source>
        <dbReference type="Pfam" id="PF16028"/>
    </source>
</evidence>
<dbReference type="GO" id="GO:0015190">
    <property type="term" value="F:L-leucine transmembrane transporter activity"/>
    <property type="evidence" value="ECO:0007669"/>
    <property type="project" value="TreeGrafter"/>
</dbReference>
<protein>
    <recommendedName>
        <fullName evidence="2">Solute carrier family 3 member 2 N-terminal domain-containing protein</fullName>
    </recommendedName>
</protein>
<feature type="domain" description="Solute carrier family 3 member 2 N-terminal" evidence="2">
    <location>
        <begin position="48"/>
        <end position="108"/>
    </location>
</feature>
<dbReference type="SUPFAM" id="SSF51445">
    <property type="entry name" value="(Trans)glycosidases"/>
    <property type="match status" value="1"/>
</dbReference>
<organism evidence="3 4">
    <name type="scientific">Knipowitschia caucasica</name>
    <name type="common">Caucasian dwarf goby</name>
    <name type="synonym">Pomatoschistus caucasicus</name>
    <dbReference type="NCBI Taxonomy" id="637954"/>
    <lineage>
        <taxon>Eukaryota</taxon>
        <taxon>Metazoa</taxon>
        <taxon>Chordata</taxon>
        <taxon>Craniata</taxon>
        <taxon>Vertebrata</taxon>
        <taxon>Euteleostomi</taxon>
        <taxon>Actinopterygii</taxon>
        <taxon>Neopterygii</taxon>
        <taxon>Teleostei</taxon>
        <taxon>Neoteleostei</taxon>
        <taxon>Acanthomorphata</taxon>
        <taxon>Gobiaria</taxon>
        <taxon>Gobiiformes</taxon>
        <taxon>Gobioidei</taxon>
        <taxon>Gobiidae</taxon>
        <taxon>Gobiinae</taxon>
        <taxon>Knipowitschia</taxon>
    </lineage>
</organism>
<dbReference type="GO" id="GO:0015823">
    <property type="term" value="P:phenylalanine transport"/>
    <property type="evidence" value="ECO:0007669"/>
    <property type="project" value="TreeGrafter"/>
</dbReference>
<evidence type="ECO:0000313" key="4">
    <source>
        <dbReference type="Proteomes" id="UP001497482"/>
    </source>
</evidence>
<dbReference type="InterPro" id="IPR042280">
    <property type="entry name" value="SLC3A2"/>
</dbReference>
<dbReference type="Gene3D" id="3.20.20.80">
    <property type="entry name" value="Glycosidases"/>
    <property type="match status" value="1"/>
</dbReference>
<name>A0AAV2J2P0_KNICA</name>
<proteinExistence type="predicted"/>
<keyword evidence="1" id="KW-0812">Transmembrane</keyword>
<dbReference type="Proteomes" id="UP001497482">
    <property type="component" value="Chromosome 10"/>
</dbReference>
<feature type="transmembrane region" description="Helical" evidence="1">
    <location>
        <begin position="68"/>
        <end position="92"/>
    </location>
</feature>
<dbReference type="GO" id="GO:0016324">
    <property type="term" value="C:apical plasma membrane"/>
    <property type="evidence" value="ECO:0007669"/>
    <property type="project" value="TreeGrafter"/>
</dbReference>
<dbReference type="InterPro" id="IPR031984">
    <property type="entry name" value="SLC3A2_N"/>
</dbReference>
<dbReference type="GO" id="GO:0016323">
    <property type="term" value="C:basolateral plasma membrane"/>
    <property type="evidence" value="ECO:0007669"/>
    <property type="project" value="TreeGrafter"/>
</dbReference>
<dbReference type="GO" id="GO:0015180">
    <property type="term" value="F:L-alanine transmembrane transporter activity"/>
    <property type="evidence" value="ECO:0007669"/>
    <property type="project" value="TreeGrafter"/>
</dbReference>
<dbReference type="GO" id="GO:1903801">
    <property type="term" value="P:L-leucine import across plasma membrane"/>
    <property type="evidence" value="ECO:0007669"/>
    <property type="project" value="TreeGrafter"/>
</dbReference>
<dbReference type="InterPro" id="IPR013780">
    <property type="entry name" value="Glyco_hydro_b"/>
</dbReference>
<evidence type="ECO:0000313" key="3">
    <source>
        <dbReference type="EMBL" id="CAL1570518.1"/>
    </source>
</evidence>